<keyword evidence="2" id="KW-0433">Leucine-rich repeat</keyword>
<feature type="disulfide bond" evidence="8">
    <location>
        <begin position="205"/>
        <end position="220"/>
    </location>
</feature>
<dbReference type="PROSITE" id="PS50068">
    <property type="entry name" value="LDLRA_2"/>
    <property type="match status" value="4"/>
</dbReference>
<comment type="caution">
    <text evidence="12">The sequence shown here is derived from an EMBL/GenBank/DDBJ whole genome shotgun (WGS) entry which is preliminary data.</text>
</comment>
<feature type="domain" description="G-protein coupled receptors family 1 profile" evidence="11">
    <location>
        <begin position="557"/>
        <end position="899"/>
    </location>
</feature>
<keyword evidence="7 8" id="KW-1015">Disulfide bond</keyword>
<feature type="transmembrane region" description="Helical" evidence="10">
    <location>
        <begin position="851"/>
        <end position="872"/>
    </location>
</feature>
<organism evidence="12 13">
    <name type="scientific">Clavelina lepadiformis</name>
    <name type="common">Light-bulb sea squirt</name>
    <name type="synonym">Ascidia lepadiformis</name>
    <dbReference type="NCBI Taxonomy" id="159417"/>
    <lineage>
        <taxon>Eukaryota</taxon>
        <taxon>Metazoa</taxon>
        <taxon>Chordata</taxon>
        <taxon>Tunicata</taxon>
        <taxon>Ascidiacea</taxon>
        <taxon>Aplousobranchia</taxon>
        <taxon>Clavelinidae</taxon>
        <taxon>Clavelina</taxon>
    </lineage>
</organism>
<evidence type="ECO:0000256" key="1">
    <source>
        <dbReference type="ARBA" id="ARBA00004370"/>
    </source>
</evidence>
<keyword evidence="3 10" id="KW-0812">Transmembrane</keyword>
<evidence type="ECO:0000256" key="3">
    <source>
        <dbReference type="ARBA" id="ARBA00022692"/>
    </source>
</evidence>
<name>A0ABP0FH08_CLALP</name>
<dbReference type="PANTHER" id="PTHR24372:SF77">
    <property type="entry name" value="G-PROTEIN COUPLED RECEPTORS FAMILY 1 PROFILE DOMAIN-CONTAINING PROTEIN"/>
    <property type="match status" value="1"/>
</dbReference>
<evidence type="ECO:0000256" key="10">
    <source>
        <dbReference type="SAM" id="Phobius"/>
    </source>
</evidence>
<evidence type="ECO:0000256" key="8">
    <source>
        <dbReference type="PROSITE-ProRule" id="PRU00124"/>
    </source>
</evidence>
<dbReference type="EMBL" id="CAWYQH010000057">
    <property type="protein sequence ID" value="CAK8678974.1"/>
    <property type="molecule type" value="Genomic_DNA"/>
</dbReference>
<evidence type="ECO:0000313" key="13">
    <source>
        <dbReference type="Proteomes" id="UP001642483"/>
    </source>
</evidence>
<dbReference type="PROSITE" id="PS50262">
    <property type="entry name" value="G_PROTEIN_RECEP_F1_2"/>
    <property type="match status" value="1"/>
</dbReference>
<keyword evidence="5 10" id="KW-1133">Transmembrane helix</keyword>
<dbReference type="PRINTS" id="PR00261">
    <property type="entry name" value="LDLRECEPTOR"/>
</dbReference>
<evidence type="ECO:0000256" key="6">
    <source>
        <dbReference type="ARBA" id="ARBA00023136"/>
    </source>
</evidence>
<evidence type="ECO:0000256" key="9">
    <source>
        <dbReference type="SAM" id="MobiDB-lite"/>
    </source>
</evidence>
<keyword evidence="13" id="KW-1185">Reference proteome</keyword>
<evidence type="ECO:0000313" key="12">
    <source>
        <dbReference type="EMBL" id="CAK8678974.1"/>
    </source>
</evidence>
<dbReference type="Gene3D" id="1.20.1070.10">
    <property type="entry name" value="Rhodopsin 7-helix transmembrane proteins"/>
    <property type="match status" value="1"/>
</dbReference>
<dbReference type="Pfam" id="PF00001">
    <property type="entry name" value="7tm_1"/>
    <property type="match status" value="1"/>
</dbReference>
<feature type="transmembrane region" description="Helical" evidence="10">
    <location>
        <begin position="794"/>
        <end position="816"/>
    </location>
</feature>
<gene>
    <name evidence="12" type="ORF">CVLEPA_LOCUS9244</name>
</gene>
<dbReference type="SUPFAM" id="SSF57424">
    <property type="entry name" value="LDL receptor-like module"/>
    <property type="match status" value="4"/>
</dbReference>
<dbReference type="Gene3D" id="4.10.400.10">
    <property type="entry name" value="Low-density Lipoprotein Receptor"/>
    <property type="match status" value="5"/>
</dbReference>
<dbReference type="InterPro" id="IPR017452">
    <property type="entry name" value="GPCR_Rhodpsn_7TM"/>
</dbReference>
<evidence type="ECO:0000256" key="7">
    <source>
        <dbReference type="ARBA" id="ARBA00023157"/>
    </source>
</evidence>
<dbReference type="SUPFAM" id="SSF81321">
    <property type="entry name" value="Family A G protein-coupled receptor-like"/>
    <property type="match status" value="1"/>
</dbReference>
<keyword evidence="4" id="KW-0677">Repeat</keyword>
<dbReference type="CDD" id="cd00112">
    <property type="entry name" value="LDLa"/>
    <property type="match status" value="4"/>
</dbReference>
<reference evidence="12 13" key="1">
    <citation type="submission" date="2024-02" db="EMBL/GenBank/DDBJ databases">
        <authorList>
            <person name="Daric V."/>
            <person name="Darras S."/>
        </authorList>
    </citation>
    <scope>NUCLEOTIDE SEQUENCE [LARGE SCALE GENOMIC DNA]</scope>
</reference>
<feature type="transmembrane region" description="Helical" evidence="10">
    <location>
        <begin position="674"/>
        <end position="692"/>
    </location>
</feature>
<dbReference type="InterPro" id="IPR002172">
    <property type="entry name" value="LDrepeatLR_classA_rpt"/>
</dbReference>
<feature type="transmembrane region" description="Helical" evidence="10">
    <location>
        <begin position="545"/>
        <end position="564"/>
    </location>
</feature>
<keyword evidence="6 10" id="KW-0472">Membrane</keyword>
<evidence type="ECO:0000256" key="4">
    <source>
        <dbReference type="ARBA" id="ARBA00022737"/>
    </source>
</evidence>
<dbReference type="InterPro" id="IPR000276">
    <property type="entry name" value="GPCR_Rhodpsn"/>
</dbReference>
<dbReference type="Proteomes" id="UP001642483">
    <property type="component" value="Unassembled WGS sequence"/>
</dbReference>
<comment type="subcellular location">
    <subcellularLocation>
        <location evidence="1">Membrane</location>
    </subcellularLocation>
</comment>
<comment type="caution">
    <text evidence="8">Lacks conserved residue(s) required for the propagation of feature annotation.</text>
</comment>
<feature type="compositionally biased region" description="Low complexity" evidence="9">
    <location>
        <begin position="953"/>
        <end position="966"/>
    </location>
</feature>
<feature type="transmembrane region" description="Helical" evidence="10">
    <location>
        <begin position="878"/>
        <end position="902"/>
    </location>
</feature>
<feature type="transmembrane region" description="Helical" evidence="10">
    <location>
        <begin position="585"/>
        <end position="609"/>
    </location>
</feature>
<evidence type="ECO:0000259" key="11">
    <source>
        <dbReference type="PROSITE" id="PS50262"/>
    </source>
</evidence>
<feature type="region of interest" description="Disordered" evidence="9">
    <location>
        <begin position="942"/>
        <end position="979"/>
    </location>
</feature>
<feature type="disulfide bond" evidence="8">
    <location>
        <begin position="62"/>
        <end position="80"/>
    </location>
</feature>
<evidence type="ECO:0000256" key="5">
    <source>
        <dbReference type="ARBA" id="ARBA00022989"/>
    </source>
</evidence>
<dbReference type="PANTHER" id="PTHR24372">
    <property type="entry name" value="GLYCOPROTEIN HORMONE RECEPTOR"/>
    <property type="match status" value="1"/>
</dbReference>
<dbReference type="InterPro" id="IPR036055">
    <property type="entry name" value="LDL_receptor-like_sf"/>
</dbReference>
<evidence type="ECO:0000256" key="2">
    <source>
        <dbReference type="ARBA" id="ARBA00022614"/>
    </source>
</evidence>
<feature type="transmembrane region" description="Helical" evidence="10">
    <location>
        <begin position="629"/>
        <end position="654"/>
    </location>
</feature>
<protein>
    <recommendedName>
        <fullName evidence="11">G-protein coupled receptors family 1 profile domain-containing protein</fullName>
    </recommendedName>
</protein>
<dbReference type="Pfam" id="PF00057">
    <property type="entry name" value="Ldl_recept_a"/>
    <property type="match status" value="1"/>
</dbReference>
<sequence>MDEFTFVLTFIAYVSNLQRGAAFVCPSGIAIDDFYLCDGINDCYDLKSSDECNCPDTRADVCSNNRCILDSNICDGFDDCKDGFSSDEDCSLEELANNLTGTIPCDRSNAVFCADGASCVRITQLCDGRYDCPDYSDENFAGPGLKCVIRSSRGVACVLPQPNIYDSVAQCSDYSDVCFDVNGVRSSACFQCLDGEHIISEYQLCDGILDCKDFSDECLCEEIRTPEICGAYFGKNLKKICDSLPEDDLYPYRLHYQSNQGNVWIDGLAIPCRDNGLLDYANTVESSFDSFYFNLYDRFNSFYLETQCVETEELCDNNNDCHTGIDEKYCLSASIIQTVRELENSDLQEKPSIFVAGFGNVTSTNKTTTCLNSDGFSIEADLCDGKPSCSGLVDECTPECGVTLSPFCSVNLTCLDAHQVCNGKWESDLSCGRRIDEEEIGCPQRFYCKVGESISIDKRQVCDGVINCDDESDENKKRNCTDQRFYCETRTVNSTDPRNRFFVPKNLMLDGRQDCLDGSDECPQSWNENGFSSRDAMIGNPILKVILWIIAPFAFFGNIGVLVKTGFTFRKKKKMNMVSKIHHSLISNLAVADGLMGVYLVILCIQSVTFQKRYCLLDKQWRTSTLCGVMGSLVIFSGQSSVFILLLIATFRFYTFFRPFAAQLSPSCFKLFKIELVVIWCVSFLLAASPWFSEYFTVAAYYPSHLFHGDVVEKKSFQSFLTLLDFALNLTNSSINSTLYTTRNITSNGVSVGTLFVSQRAPDVAPRGWFGFYSQNSICLPGYFMRPGRPGWEFGIFLITFNFVAFVAMVIFYALIWRFSDPKRVTNLTRNSPKSKLNHQRCKMQARVTRLLLTDFVCWIPVCIMSYIYLSGVDLNPTAYAVCGIVLLPVNSALNPILYAGILESIWAKAKSVFKEKKASNSVRNSDARTATNTTPLSSIKPFRKQQIKTGGSPSSSPVSSVPTTPKDLRRKTINNTYL</sequence>
<dbReference type="SMART" id="SM00192">
    <property type="entry name" value="LDLa"/>
    <property type="match status" value="7"/>
</dbReference>
<accession>A0ABP0FH08</accession>
<proteinExistence type="predicted"/>